<sequence length="194" mass="21591">MAENGDPATVTIEYTVQDIKAQQEEAYKAASKARFAASKANHNRPTSPIWQAAPATTAAHNTLPFFKPANLPRFDRKSNVAIFLWLYQNSMYGADKAMKDATIIKCLETDAQTLILPRLPENSWTYANILWALMEEFGSQEALLGQKMDFADTKLKIGETLEECTSTFYLEAQTLASMKVVSLFDVQSALLNAL</sequence>
<proteinExistence type="predicted"/>
<accession>A0ACC2SJV8</accession>
<dbReference type="EMBL" id="QTSX02005001">
    <property type="protein sequence ID" value="KAJ9062555.1"/>
    <property type="molecule type" value="Genomic_DNA"/>
</dbReference>
<gene>
    <name evidence="1" type="ORF">DSO57_1009611</name>
</gene>
<comment type="caution">
    <text evidence="1">The sequence shown here is derived from an EMBL/GenBank/DDBJ whole genome shotgun (WGS) entry which is preliminary data.</text>
</comment>
<dbReference type="Proteomes" id="UP001165960">
    <property type="component" value="Unassembled WGS sequence"/>
</dbReference>
<evidence type="ECO:0000313" key="2">
    <source>
        <dbReference type="Proteomes" id="UP001165960"/>
    </source>
</evidence>
<name>A0ACC2SJV8_9FUNG</name>
<protein>
    <submittedName>
        <fullName evidence="1">Uncharacterized protein</fullName>
    </submittedName>
</protein>
<reference evidence="1" key="1">
    <citation type="submission" date="2022-04" db="EMBL/GenBank/DDBJ databases">
        <title>Genome of the entomopathogenic fungus Entomophthora muscae.</title>
        <authorList>
            <person name="Elya C."/>
            <person name="Lovett B.R."/>
            <person name="Lee E."/>
            <person name="Macias A.M."/>
            <person name="Hajek A.E."/>
            <person name="De Bivort B.L."/>
            <person name="Kasson M.T."/>
            <person name="De Fine Licht H.H."/>
            <person name="Stajich J.E."/>
        </authorList>
    </citation>
    <scope>NUCLEOTIDE SEQUENCE</scope>
    <source>
        <strain evidence="1">Berkeley</strain>
    </source>
</reference>
<organism evidence="1 2">
    <name type="scientific">Entomophthora muscae</name>
    <dbReference type="NCBI Taxonomy" id="34485"/>
    <lineage>
        <taxon>Eukaryota</taxon>
        <taxon>Fungi</taxon>
        <taxon>Fungi incertae sedis</taxon>
        <taxon>Zoopagomycota</taxon>
        <taxon>Entomophthoromycotina</taxon>
        <taxon>Entomophthoromycetes</taxon>
        <taxon>Entomophthorales</taxon>
        <taxon>Entomophthoraceae</taxon>
        <taxon>Entomophthora</taxon>
    </lineage>
</organism>
<keyword evidence="2" id="KW-1185">Reference proteome</keyword>
<evidence type="ECO:0000313" key="1">
    <source>
        <dbReference type="EMBL" id="KAJ9062555.1"/>
    </source>
</evidence>